<keyword evidence="4 10" id="KW-0812">Transmembrane</keyword>
<keyword evidence="5 10" id="KW-1133">Transmembrane helix</keyword>
<evidence type="ECO:0000313" key="12">
    <source>
        <dbReference type="Proteomes" id="UP001364617"/>
    </source>
</evidence>
<dbReference type="Pfam" id="PF14798">
    <property type="entry name" value="Ca_hom_mod"/>
    <property type="match status" value="1"/>
</dbReference>
<name>A0AAN9C8C0_9TELE</name>
<evidence type="ECO:0000256" key="9">
    <source>
        <dbReference type="SAM" id="MobiDB-lite"/>
    </source>
</evidence>
<proteinExistence type="inferred from homology"/>
<keyword evidence="8" id="KW-0407">Ion channel</keyword>
<keyword evidence="3" id="KW-0813">Transport</keyword>
<feature type="transmembrane region" description="Helical" evidence="10">
    <location>
        <begin position="156"/>
        <end position="174"/>
    </location>
</feature>
<comment type="similarity">
    <text evidence="2">Belongs to the CALHM family.</text>
</comment>
<feature type="transmembrane region" description="Helical" evidence="10">
    <location>
        <begin position="52"/>
        <end position="69"/>
    </location>
</feature>
<dbReference type="InterPro" id="IPR029569">
    <property type="entry name" value="CALHM"/>
</dbReference>
<comment type="caution">
    <text evidence="11">The sequence shown here is derived from an EMBL/GenBank/DDBJ whole genome shotgun (WGS) entry which is preliminary data.</text>
</comment>
<evidence type="ECO:0000256" key="8">
    <source>
        <dbReference type="ARBA" id="ARBA00023303"/>
    </source>
</evidence>
<evidence type="ECO:0000256" key="4">
    <source>
        <dbReference type="ARBA" id="ARBA00022692"/>
    </source>
</evidence>
<evidence type="ECO:0000256" key="7">
    <source>
        <dbReference type="ARBA" id="ARBA00023136"/>
    </source>
</evidence>
<keyword evidence="7 10" id="KW-0472">Membrane</keyword>
<evidence type="ECO:0000256" key="2">
    <source>
        <dbReference type="ARBA" id="ARBA00008497"/>
    </source>
</evidence>
<protein>
    <submittedName>
        <fullName evidence="11">Uncharacterized protein</fullName>
    </submittedName>
</protein>
<dbReference type="GO" id="GO:1904669">
    <property type="term" value="P:ATP export"/>
    <property type="evidence" value="ECO:0007669"/>
    <property type="project" value="UniProtKB-ARBA"/>
</dbReference>
<feature type="region of interest" description="Disordered" evidence="9">
    <location>
        <begin position="235"/>
        <end position="259"/>
    </location>
</feature>
<sequence>MPSYITIDYLKELFVPAGSAFVAFLLWIIFQYVFKLDFQCPCDPGKNTRVCVVYMICPAISLFIVVMIADKHIRRIFCSNGTGIKCKRMILLMAIIKALSVACLWTIAVLTDGDWYACLKTTNYSLPPYEQSFCKMIKTPAEEADIRTKKSLSRDFAILFLFGVSVIWTFFSAIRQYHCMRPLVYQYNKILLEKTDLYITKELKKLAEDKAKTRGQEQIDNVKLFLEKHIDGETQQQSEGVQAASHHANPEQLDPSSDTISLENFGETADDRPLLDTHTKKKKKKKTMTFI</sequence>
<feature type="transmembrane region" description="Helical" evidence="10">
    <location>
        <begin position="90"/>
        <end position="110"/>
    </location>
</feature>
<reference evidence="11 12" key="1">
    <citation type="submission" date="2024-02" db="EMBL/GenBank/DDBJ databases">
        <title>Chromosome-level genome assembly of the Eurasian Minnow (Phoxinus phoxinus).</title>
        <authorList>
            <person name="Oriowo T.O."/>
            <person name="Martin S."/>
            <person name="Stange M."/>
            <person name="Chrysostomakis Y."/>
            <person name="Brown T."/>
            <person name="Winkler S."/>
            <person name="Kukowka S."/>
            <person name="Myers E.W."/>
            <person name="Bohne A."/>
        </authorList>
    </citation>
    <scope>NUCLEOTIDE SEQUENCE [LARGE SCALE GENOMIC DNA]</scope>
    <source>
        <strain evidence="11">ZFMK-TIS-60720</strain>
        <tissue evidence="11">Whole Organism</tissue>
    </source>
</reference>
<evidence type="ECO:0000256" key="5">
    <source>
        <dbReference type="ARBA" id="ARBA00022989"/>
    </source>
</evidence>
<feature type="transmembrane region" description="Helical" evidence="10">
    <location>
        <begin position="12"/>
        <end position="32"/>
    </location>
</feature>
<dbReference type="EMBL" id="JAYKXH010000023">
    <property type="protein sequence ID" value="KAK7126113.1"/>
    <property type="molecule type" value="Genomic_DNA"/>
</dbReference>
<dbReference type="GO" id="GO:0005886">
    <property type="term" value="C:plasma membrane"/>
    <property type="evidence" value="ECO:0007669"/>
    <property type="project" value="TreeGrafter"/>
</dbReference>
<dbReference type="PANTHER" id="PTHR32261">
    <property type="entry name" value="CALCIUM HOMEOSTASIS MODULATOR PROTEIN"/>
    <property type="match status" value="1"/>
</dbReference>
<keyword evidence="12" id="KW-1185">Reference proteome</keyword>
<dbReference type="AlphaFoldDB" id="A0AAN9C8C0"/>
<dbReference type="PANTHER" id="PTHR32261:SF1">
    <property type="entry name" value="CALCIUM HOMEOSTASIS MODULATOR PROTEIN"/>
    <property type="match status" value="1"/>
</dbReference>
<organism evidence="11 12">
    <name type="scientific">Phoxinus phoxinus</name>
    <name type="common">Eurasian minnow</name>
    <dbReference type="NCBI Taxonomy" id="58324"/>
    <lineage>
        <taxon>Eukaryota</taxon>
        <taxon>Metazoa</taxon>
        <taxon>Chordata</taxon>
        <taxon>Craniata</taxon>
        <taxon>Vertebrata</taxon>
        <taxon>Euteleostomi</taxon>
        <taxon>Actinopterygii</taxon>
        <taxon>Neopterygii</taxon>
        <taxon>Teleostei</taxon>
        <taxon>Ostariophysi</taxon>
        <taxon>Cypriniformes</taxon>
        <taxon>Leuciscidae</taxon>
        <taxon>Phoxininae</taxon>
        <taxon>Phoxinus</taxon>
    </lineage>
</organism>
<evidence type="ECO:0000256" key="3">
    <source>
        <dbReference type="ARBA" id="ARBA00022448"/>
    </source>
</evidence>
<keyword evidence="6" id="KW-0406">Ion transport</keyword>
<evidence type="ECO:0000256" key="1">
    <source>
        <dbReference type="ARBA" id="ARBA00004141"/>
    </source>
</evidence>
<dbReference type="Proteomes" id="UP001364617">
    <property type="component" value="Unassembled WGS sequence"/>
</dbReference>
<accession>A0AAN9C8C0</accession>
<gene>
    <name evidence="11" type="ORF">R3I93_021482</name>
</gene>
<evidence type="ECO:0000256" key="10">
    <source>
        <dbReference type="SAM" id="Phobius"/>
    </source>
</evidence>
<evidence type="ECO:0000313" key="11">
    <source>
        <dbReference type="EMBL" id="KAK7126113.1"/>
    </source>
</evidence>
<comment type="subcellular location">
    <subcellularLocation>
        <location evidence="1">Membrane</location>
        <topology evidence="1">Multi-pass membrane protein</topology>
    </subcellularLocation>
</comment>
<dbReference type="GO" id="GO:0005261">
    <property type="term" value="F:monoatomic cation channel activity"/>
    <property type="evidence" value="ECO:0007669"/>
    <property type="project" value="TreeGrafter"/>
</dbReference>
<evidence type="ECO:0000256" key="6">
    <source>
        <dbReference type="ARBA" id="ARBA00023065"/>
    </source>
</evidence>